<reference evidence="4" key="1">
    <citation type="submission" date="2010-08" db="EMBL/GenBank/DDBJ databases">
        <authorList>
            <consortium name="Caenorhabditis japonica Sequencing Consortium"/>
            <person name="Wilson R.K."/>
        </authorList>
    </citation>
    <scope>NUCLEOTIDE SEQUENCE [LARGE SCALE GENOMIC DNA]</scope>
    <source>
        <strain evidence="4">DF5081</strain>
    </source>
</reference>
<dbReference type="PANTHER" id="PTHR32170">
    <property type="entry name" value="PROTEASOME ACTIVATOR COMPLEX SUBUNIT 4"/>
    <property type="match status" value="1"/>
</dbReference>
<evidence type="ECO:0000259" key="2">
    <source>
        <dbReference type="Pfam" id="PF23096"/>
    </source>
</evidence>
<evidence type="ECO:0000313" key="4">
    <source>
        <dbReference type="Proteomes" id="UP000005237"/>
    </source>
</evidence>
<dbReference type="InterPro" id="IPR055455">
    <property type="entry name" value="HEAT_PSME4"/>
</dbReference>
<dbReference type="Proteomes" id="UP000005237">
    <property type="component" value="Unassembled WGS sequence"/>
</dbReference>
<reference evidence="3" key="2">
    <citation type="submission" date="2022-06" db="UniProtKB">
        <authorList>
            <consortium name="EnsemblMetazoa"/>
        </authorList>
    </citation>
    <scope>IDENTIFICATION</scope>
    <source>
        <strain evidence="3">DF5081</strain>
    </source>
</reference>
<proteinExistence type="predicted"/>
<keyword evidence="4" id="KW-1185">Reference proteome</keyword>
<dbReference type="EnsemblMetazoa" id="CJA34049a.1">
    <property type="protein sequence ID" value="CJA34049a.1"/>
    <property type="gene ID" value="WBGene00209896"/>
</dbReference>
<accession>A0A8R1IDV9</accession>
<dbReference type="Pfam" id="PF23096">
    <property type="entry name" value="HEAT_PSME4"/>
    <property type="match status" value="1"/>
</dbReference>
<evidence type="ECO:0000313" key="3">
    <source>
        <dbReference type="EnsemblMetazoa" id="CJA34049a.1"/>
    </source>
</evidence>
<protein>
    <recommendedName>
        <fullName evidence="2">Proteasome activator complex subunit 4-like HEAT repeat-like domain-containing protein</fullName>
    </recommendedName>
</protein>
<dbReference type="PANTHER" id="PTHR32170:SF4">
    <property type="entry name" value="DUF3437 DOMAIN-CONTAINING PROTEIN-RELATED"/>
    <property type="match status" value="1"/>
</dbReference>
<dbReference type="GO" id="GO:0005829">
    <property type="term" value="C:cytosol"/>
    <property type="evidence" value="ECO:0007669"/>
    <property type="project" value="TreeGrafter"/>
</dbReference>
<dbReference type="GO" id="GO:0010499">
    <property type="term" value="P:proteasomal ubiquitin-independent protein catabolic process"/>
    <property type="evidence" value="ECO:0007669"/>
    <property type="project" value="TreeGrafter"/>
</dbReference>
<organism evidence="3 4">
    <name type="scientific">Caenorhabditis japonica</name>
    <dbReference type="NCBI Taxonomy" id="281687"/>
    <lineage>
        <taxon>Eukaryota</taxon>
        <taxon>Metazoa</taxon>
        <taxon>Ecdysozoa</taxon>
        <taxon>Nematoda</taxon>
        <taxon>Chromadorea</taxon>
        <taxon>Rhabditida</taxon>
        <taxon>Rhabditina</taxon>
        <taxon>Rhabditomorpha</taxon>
        <taxon>Rhabditoidea</taxon>
        <taxon>Rhabditidae</taxon>
        <taxon>Peloderinae</taxon>
        <taxon>Caenorhabditis</taxon>
    </lineage>
</organism>
<dbReference type="GO" id="GO:0016504">
    <property type="term" value="F:peptidase activator activity"/>
    <property type="evidence" value="ECO:0007669"/>
    <property type="project" value="InterPro"/>
</dbReference>
<sequence>MPLQMFTETLKKTLNSKDRKEKLMAAELFLGIVQGLKHRTFVEQNAFWTEMTPRLNEFFNVMDEAEDAWTVAIKSVLYQDSDLRRLWWFIESLITGVKKTTTTNDVVQAFRLRCLLFRRWRYGEIVKRVVAIAWSKLPFSITDSLRNAIACVLRSSTLVRETNATASLVNVDSRFYPETLDETMRKFIEQIPMLKVDNEGTVKSSRSDPTLTSFRERETGRRRSSSPAMSENKM</sequence>
<name>A0A8R1IDV9_CAEJA</name>
<feature type="compositionally biased region" description="Polar residues" evidence="1">
    <location>
        <begin position="201"/>
        <end position="211"/>
    </location>
</feature>
<dbReference type="GO" id="GO:0005634">
    <property type="term" value="C:nucleus"/>
    <property type="evidence" value="ECO:0007669"/>
    <property type="project" value="TreeGrafter"/>
</dbReference>
<feature type="domain" description="Proteasome activator complex subunit 4-like HEAT repeat-like" evidence="2">
    <location>
        <begin position="1"/>
        <end position="115"/>
    </location>
</feature>
<dbReference type="AlphaFoldDB" id="A0A8R1IDV9"/>
<evidence type="ECO:0000256" key="1">
    <source>
        <dbReference type="SAM" id="MobiDB-lite"/>
    </source>
</evidence>
<dbReference type="InterPro" id="IPR035309">
    <property type="entry name" value="PSME4"/>
</dbReference>
<feature type="region of interest" description="Disordered" evidence="1">
    <location>
        <begin position="199"/>
        <end position="234"/>
    </location>
</feature>
<dbReference type="GO" id="GO:0070628">
    <property type="term" value="F:proteasome binding"/>
    <property type="evidence" value="ECO:0007669"/>
    <property type="project" value="InterPro"/>
</dbReference>